<dbReference type="EMBL" id="JBHTJF010000014">
    <property type="protein sequence ID" value="MFD0942814.1"/>
    <property type="molecule type" value="Genomic_DNA"/>
</dbReference>
<evidence type="ECO:0000313" key="2">
    <source>
        <dbReference type="Proteomes" id="UP001596976"/>
    </source>
</evidence>
<comment type="caution">
    <text evidence="1">The sequence shown here is derived from an EMBL/GenBank/DDBJ whole genome shotgun (WGS) entry which is preliminary data.</text>
</comment>
<name>A0ABW3GUB5_9BACL</name>
<proteinExistence type="predicted"/>
<keyword evidence="2" id="KW-1185">Reference proteome</keyword>
<protein>
    <recommendedName>
        <fullName evidence="3">50S ribosomal protein L29</fullName>
    </recommendedName>
</protein>
<reference evidence="2" key="1">
    <citation type="journal article" date="2019" name="Int. J. Syst. Evol. Microbiol.">
        <title>The Global Catalogue of Microorganisms (GCM) 10K type strain sequencing project: providing services to taxonomists for standard genome sequencing and annotation.</title>
        <authorList>
            <consortium name="The Broad Institute Genomics Platform"/>
            <consortium name="The Broad Institute Genome Sequencing Center for Infectious Disease"/>
            <person name="Wu L."/>
            <person name="Ma J."/>
        </authorList>
    </citation>
    <scope>NUCLEOTIDE SEQUENCE [LARGE SCALE GENOMIC DNA]</scope>
    <source>
        <strain evidence="2">CCUG 63563</strain>
    </source>
</reference>
<gene>
    <name evidence="1" type="ORF">ACFQ0V_03400</name>
</gene>
<sequence>MRFVNLKGKSKSELENMLLERQDNLLFGFKMIQQGTAKSSLAKEMRKIEQEISIIERKLKRR</sequence>
<accession>A0ABW3GUB5</accession>
<organism evidence="1 2">
    <name type="scientific">Savagea faecisuis</name>
    <dbReference type="NCBI Taxonomy" id="1274803"/>
    <lineage>
        <taxon>Bacteria</taxon>
        <taxon>Bacillati</taxon>
        <taxon>Bacillota</taxon>
        <taxon>Bacilli</taxon>
        <taxon>Bacillales</taxon>
        <taxon>Caryophanaceae</taxon>
        <taxon>Savagea</taxon>
    </lineage>
</organism>
<dbReference type="Proteomes" id="UP001596976">
    <property type="component" value="Unassembled WGS sequence"/>
</dbReference>
<dbReference type="RefSeq" id="WP_381009687.1">
    <property type="nucleotide sequence ID" value="NZ_JBHTJF010000014.1"/>
</dbReference>
<evidence type="ECO:0000313" key="1">
    <source>
        <dbReference type="EMBL" id="MFD0942814.1"/>
    </source>
</evidence>
<evidence type="ECO:0008006" key="3">
    <source>
        <dbReference type="Google" id="ProtNLM"/>
    </source>
</evidence>